<evidence type="ECO:0000313" key="2">
    <source>
        <dbReference type="EMBL" id="KAB4450957.1"/>
    </source>
</evidence>
<evidence type="ECO:0000313" key="1">
    <source>
        <dbReference type="EMBL" id="CUQ44530.1"/>
    </source>
</evidence>
<sequence>MKGSVRFILAIVLLMLSYSIGGNAMNITSCISQSECSCQLSESTSDTNSNSSFKTRSLGYDRSSQSLSISDVELGFKSVTETSSNNYRLRRIIESNDFFKDVMYKFFLLRENSLVLDQSKSYYSDKDPHYSIICSDYYVFALRRILI</sequence>
<reference evidence="7 10" key="2">
    <citation type="submission" date="2018-08" db="EMBL/GenBank/DDBJ databases">
        <title>A genome reference for cultivated species of the human gut microbiota.</title>
        <authorList>
            <person name="Zou Y."/>
            <person name="Xue W."/>
            <person name="Luo G."/>
        </authorList>
    </citation>
    <scope>NUCLEOTIDE SEQUENCE [LARGE SCALE GENOMIC DNA]</scope>
    <source>
        <strain evidence="7 10">AF37-12</strain>
    </source>
</reference>
<evidence type="ECO:0000313" key="8">
    <source>
        <dbReference type="EMBL" id="UYU68013.1"/>
    </source>
</evidence>
<evidence type="ECO:0000313" key="4">
    <source>
        <dbReference type="EMBL" id="KAB4475359.1"/>
    </source>
</evidence>
<dbReference type="Proteomes" id="UP000488521">
    <property type="component" value="Unassembled WGS sequence"/>
</dbReference>
<dbReference type="Proteomes" id="UP001200544">
    <property type="component" value="Unassembled WGS sequence"/>
</dbReference>
<evidence type="ECO:0000313" key="7">
    <source>
        <dbReference type="EMBL" id="RHL58561.1"/>
    </source>
</evidence>
<organism evidence="4 11">
    <name type="scientific">Bacteroides thetaiotaomicron</name>
    <dbReference type="NCBI Taxonomy" id="818"/>
    <lineage>
        <taxon>Bacteria</taxon>
        <taxon>Pseudomonadati</taxon>
        <taxon>Bacteroidota</taxon>
        <taxon>Bacteroidia</taxon>
        <taxon>Bacteroidales</taxon>
        <taxon>Bacteroidaceae</taxon>
        <taxon>Bacteroides</taxon>
    </lineage>
</organism>
<dbReference type="EMBL" id="CZBI01000009">
    <property type="protein sequence ID" value="CUQ44530.1"/>
    <property type="molecule type" value="Genomic_DNA"/>
</dbReference>
<dbReference type="GeneID" id="60923836"/>
<evidence type="ECO:0000313" key="13">
    <source>
        <dbReference type="Proteomes" id="UP000488521"/>
    </source>
</evidence>
<evidence type="ECO:0000313" key="10">
    <source>
        <dbReference type="Proteomes" id="UP000283616"/>
    </source>
</evidence>
<reference evidence="6" key="6">
    <citation type="submission" date="2021-07" db="EMBL/GenBank/DDBJ databases">
        <title>Comparative genomics of Bacteroides fragilis group isolates reveals species-dependent resistance mechanisms and validates clinical tools for resistance prediction.</title>
        <authorList>
            <person name="Wallace M.J."/>
            <person name="Jean S."/>
            <person name="Wallace M.A."/>
            <person name="Carey-Ann B.D."/>
            <person name="Dantas G."/>
        </authorList>
    </citation>
    <scope>NUCLEOTIDE SEQUENCE</scope>
    <source>
        <strain evidence="6">BJH_160</strain>
    </source>
</reference>
<reference evidence="11 12" key="3">
    <citation type="journal article" date="2019" name="Nat. Med.">
        <title>A library of human gut bacterial isolates paired with longitudinal multiomics data enables mechanistic microbiome research.</title>
        <authorList>
            <person name="Poyet M."/>
            <person name="Groussin M."/>
            <person name="Gibbons S.M."/>
            <person name="Avila-Pacheco J."/>
            <person name="Jiang X."/>
            <person name="Kearney S.M."/>
            <person name="Perrotta A.R."/>
            <person name="Berdy B."/>
            <person name="Zhao S."/>
            <person name="Lieberman T.D."/>
            <person name="Swanson P.K."/>
            <person name="Smith M."/>
            <person name="Roesemann S."/>
            <person name="Alexander J.E."/>
            <person name="Rich S.A."/>
            <person name="Livny J."/>
            <person name="Vlamakis H."/>
            <person name="Clish C."/>
            <person name="Bullock K."/>
            <person name="Deik A."/>
            <person name="Scott J."/>
            <person name="Pierce K.A."/>
            <person name="Xavier R.J."/>
            <person name="Alm E.J."/>
        </authorList>
    </citation>
    <scope>NUCLEOTIDE SEQUENCE [LARGE SCALE GENOMIC DNA]</scope>
    <source>
        <strain evidence="3 13">BIOML-A156</strain>
        <strain evidence="4 11">BIOML-A162</strain>
        <strain evidence="2 12">BIOML-A165</strain>
    </source>
</reference>
<evidence type="ECO:0000313" key="5">
    <source>
        <dbReference type="EMBL" id="MBS5411238.1"/>
    </source>
</evidence>
<dbReference type="EMBL" id="WCSB01000013">
    <property type="protein sequence ID" value="KAB4450957.1"/>
    <property type="molecule type" value="Genomic_DNA"/>
</dbReference>
<dbReference type="EMBL" id="JAHYQA010000021">
    <property type="protein sequence ID" value="MCE9240137.1"/>
    <property type="molecule type" value="Genomic_DNA"/>
</dbReference>
<dbReference type="Proteomes" id="UP000436858">
    <property type="component" value="Unassembled WGS sequence"/>
</dbReference>
<evidence type="ECO:0000313" key="9">
    <source>
        <dbReference type="Proteomes" id="UP000095541"/>
    </source>
</evidence>
<dbReference type="EMBL" id="JAGZEE010000014">
    <property type="protein sequence ID" value="MBS5411238.1"/>
    <property type="molecule type" value="Genomic_DNA"/>
</dbReference>
<dbReference type="RefSeq" id="WP_011108440.1">
    <property type="nucleotide sequence ID" value="NZ_BAABZI010000001.1"/>
</dbReference>
<evidence type="ECO:0000313" key="6">
    <source>
        <dbReference type="EMBL" id="MCE9240137.1"/>
    </source>
</evidence>
<dbReference type="AlphaFoldDB" id="A0A0P0EZQ4"/>
<evidence type="ECO:0000313" key="3">
    <source>
        <dbReference type="EMBL" id="KAB4468882.1"/>
    </source>
</evidence>
<evidence type="ECO:0000313" key="12">
    <source>
        <dbReference type="Proteomes" id="UP000460317"/>
    </source>
</evidence>
<evidence type="ECO:0000313" key="11">
    <source>
        <dbReference type="Proteomes" id="UP000436858"/>
    </source>
</evidence>
<proteinExistence type="predicted"/>
<reference evidence="5" key="4">
    <citation type="submission" date="2021-02" db="EMBL/GenBank/DDBJ databases">
        <title>Infant gut strain persistence is associated with maternal origin, phylogeny, and functional potential including surface adhesion and iron acquisition.</title>
        <authorList>
            <person name="Lou Y.C."/>
        </authorList>
    </citation>
    <scope>NUCLEOTIDE SEQUENCE</scope>
    <source>
        <strain evidence="5">L3_082_243G1_dasL3_082_243G1_maxbin2.maxbin.015s ta_sub</strain>
    </source>
</reference>
<reference evidence="1 9" key="1">
    <citation type="submission" date="2015-09" db="EMBL/GenBank/DDBJ databases">
        <authorList>
            <consortium name="Pathogen Informatics"/>
        </authorList>
    </citation>
    <scope>NUCLEOTIDE SEQUENCE [LARGE SCALE GENOMIC DNA]</scope>
    <source>
        <strain evidence="1 9">2789STDY5834945</strain>
    </source>
</reference>
<protein>
    <submittedName>
        <fullName evidence="4">Uncharacterized protein</fullName>
    </submittedName>
</protein>
<name>A0A0P0EZQ4_BACT4</name>
<dbReference type="KEGG" id="btho:Btheta7330_04451"/>
<dbReference type="EMBL" id="QROV01000013">
    <property type="protein sequence ID" value="RHL58561.1"/>
    <property type="molecule type" value="Genomic_DNA"/>
</dbReference>
<evidence type="ECO:0000313" key="14">
    <source>
        <dbReference type="Proteomes" id="UP001156218"/>
    </source>
</evidence>
<dbReference type="EMBL" id="CP083680">
    <property type="protein sequence ID" value="UYU68013.1"/>
    <property type="molecule type" value="Genomic_DNA"/>
</dbReference>
<dbReference type="PATRIC" id="fig|818.23.peg.4590"/>
<dbReference type="EMBL" id="WCRS01000028">
    <property type="protein sequence ID" value="KAB4468882.1"/>
    <property type="molecule type" value="Genomic_DNA"/>
</dbReference>
<dbReference type="EMBL" id="WCRY01000027">
    <property type="protein sequence ID" value="KAB4475359.1"/>
    <property type="molecule type" value="Genomic_DNA"/>
</dbReference>
<gene>
    <name evidence="7" type="ORF">DW011_12980</name>
    <name evidence="1" type="ORF">ERS852557_04560</name>
    <name evidence="3" type="ORF">GAN59_22940</name>
    <name evidence="4" type="ORF">GAN91_22205</name>
    <name evidence="2" type="ORF">GAN93_14590</name>
    <name evidence="6" type="ORF">K0H07_23640</name>
    <name evidence="5" type="ORF">KHY35_11095</name>
    <name evidence="8" type="ORF">KQP68_06970</name>
</gene>
<dbReference type="Proteomes" id="UP000782901">
    <property type="component" value="Unassembled WGS sequence"/>
</dbReference>
<reference evidence="8 14" key="5">
    <citation type="submission" date="2021-06" db="EMBL/GenBank/DDBJ databases">
        <title>Interrogation of the integrated mobile genetic elements in gut-associated Bacteroides with a consensus prediction approach.</title>
        <authorList>
            <person name="Campbell D.E."/>
            <person name="Leigh J.R."/>
            <person name="Kim T."/>
            <person name="England W."/>
            <person name="Whitaker R.J."/>
            <person name="Degnan P.H."/>
        </authorList>
    </citation>
    <scope>NUCLEOTIDE SEQUENCE [LARGE SCALE GENOMIC DNA]</scope>
    <source>
        <strain evidence="8 14">WAL8669</strain>
    </source>
</reference>
<dbReference type="Proteomes" id="UP000460317">
    <property type="component" value="Unassembled WGS sequence"/>
</dbReference>
<dbReference type="OMA" id="GNAMNIT"/>
<dbReference type="Proteomes" id="UP000095541">
    <property type="component" value="Unassembled WGS sequence"/>
</dbReference>
<accession>A0A0P0EZQ4</accession>
<dbReference type="DNASU" id="1072749"/>
<dbReference type="Proteomes" id="UP000283616">
    <property type="component" value="Unassembled WGS sequence"/>
</dbReference>
<dbReference type="Proteomes" id="UP001156218">
    <property type="component" value="Chromosome"/>
</dbReference>